<proteinExistence type="predicted"/>
<keyword evidence="2" id="KW-1185">Reference proteome</keyword>
<dbReference type="Proteomes" id="UP001055013">
    <property type="component" value="Unassembled WGS sequence"/>
</dbReference>
<dbReference type="EMBL" id="BPUR01000005">
    <property type="protein sequence ID" value="GJH17185.1"/>
    <property type="molecule type" value="Genomic_DNA"/>
</dbReference>
<evidence type="ECO:0000313" key="2">
    <source>
        <dbReference type="Proteomes" id="UP001055013"/>
    </source>
</evidence>
<reference evidence="1" key="1">
    <citation type="submission" date="2021-09" db="EMBL/GenBank/DDBJ databases">
        <title>Isolation and characterization of 3-chlorobenzoate degrading bacteria from soils in Shizuoka.</title>
        <authorList>
            <person name="Ifat A."/>
            <person name="Ogawa N."/>
            <person name="Kimbara K."/>
            <person name="Moriuchi R."/>
            <person name="Dohra H."/>
            <person name="Shintani M."/>
        </authorList>
    </citation>
    <scope>NUCLEOTIDE SEQUENCE</scope>
    <source>
        <strain evidence="1">19CS2-2</strain>
    </source>
</reference>
<name>A0ACB5QQR2_9BURK</name>
<comment type="caution">
    <text evidence="1">The sequence shown here is derived from an EMBL/GenBank/DDBJ whole genome shotgun (WGS) entry which is preliminary data.</text>
</comment>
<accession>A0ACB5QQR2</accession>
<gene>
    <name evidence="1" type="ORF">CBA19CS22_11605</name>
</gene>
<organism evidence="1 2">
    <name type="scientific">Caballeronia novacaledonica</name>
    <dbReference type="NCBI Taxonomy" id="1544861"/>
    <lineage>
        <taxon>Bacteria</taxon>
        <taxon>Pseudomonadati</taxon>
        <taxon>Pseudomonadota</taxon>
        <taxon>Betaproteobacteria</taxon>
        <taxon>Burkholderiales</taxon>
        <taxon>Burkholderiaceae</taxon>
        <taxon>Caballeronia</taxon>
    </lineage>
</organism>
<evidence type="ECO:0000313" key="1">
    <source>
        <dbReference type="EMBL" id="GJH17185.1"/>
    </source>
</evidence>
<protein>
    <submittedName>
        <fullName evidence="1">Uncharacterized protein</fullName>
    </submittedName>
</protein>
<sequence>MQIQLASDLHLEFLASPFPGETLIRPAHGADVLVLAGDIASGADAIELFADWPVPVILIAGNHEFYSRDFATTLAQLRERADGTSVRFLERDVADFGGVRFLGCTLWTDYRLYGVDLRASAMQQAQRFLNDHRKIRYGAGERFLPADALYEHRESYAWLSDQLATFYDGLTVVVTHHGVHPLSVHPRYKGPSRGFLGPEADLLNAAFVNDLSELVAQANFWFHGHVHDSFDYRIGKCRVVTNPAGYASNRFMLADITKLRLENENFQFACLIDTSESETAR</sequence>